<keyword evidence="4" id="KW-1185">Reference proteome</keyword>
<evidence type="ECO:0000259" key="1">
    <source>
        <dbReference type="Pfam" id="PF08279"/>
    </source>
</evidence>
<dbReference type="PROSITE" id="PS52050">
    <property type="entry name" value="WYL"/>
    <property type="match status" value="1"/>
</dbReference>
<name>A5G7A8_GEOUR</name>
<dbReference type="HOGENOM" id="CLU_041141_7_1_7"/>
<dbReference type="Proteomes" id="UP000006695">
    <property type="component" value="Chromosome"/>
</dbReference>
<gene>
    <name evidence="3" type="ordered locus">Gura_3521</name>
</gene>
<feature type="domain" description="Helix-turn-helix type 11" evidence="1">
    <location>
        <begin position="6"/>
        <end position="59"/>
    </location>
</feature>
<dbReference type="EMBL" id="CP000698">
    <property type="protein sequence ID" value="ABQ27676.1"/>
    <property type="molecule type" value="Genomic_DNA"/>
</dbReference>
<dbReference type="Pfam" id="PF13280">
    <property type="entry name" value="WYL"/>
    <property type="match status" value="1"/>
</dbReference>
<sequence length="231" mass="26662">MNKSERLFQLVTLLRSRRTAITAEAIAEAMQVSMRTVYRDVQALVLSGVPIEGEPGVGYLIRPGQHLPPLMFTPDELQALIVGSRMVQAFTDKDLARGARSAELKIRSILTEPLQRHAEQQPYRIPILESDDGLREVHGKLRRACEQRQKVRAVYLDEKQEKTERIIWPLGIVGWTGKWTLLAWCELRRDYRNFRFDRFEALELLEEYFALVDDISITHYLQSVVGMRDPG</sequence>
<evidence type="ECO:0000313" key="4">
    <source>
        <dbReference type="Proteomes" id="UP000006695"/>
    </source>
</evidence>
<dbReference type="STRING" id="351605.Gura_3521"/>
<proteinExistence type="predicted"/>
<dbReference type="KEGG" id="gur:Gura_3521"/>
<dbReference type="SUPFAM" id="SSF46785">
    <property type="entry name" value="Winged helix' DNA-binding domain"/>
    <property type="match status" value="1"/>
</dbReference>
<protein>
    <submittedName>
        <fullName evidence="3">Transcriptional regulator</fullName>
    </submittedName>
</protein>
<dbReference type="InterPro" id="IPR013196">
    <property type="entry name" value="HTH_11"/>
</dbReference>
<feature type="domain" description="WYL" evidence="2">
    <location>
        <begin position="137"/>
        <end position="203"/>
    </location>
</feature>
<organism evidence="3 4">
    <name type="scientific">Geotalea uraniireducens (strain Rf4)</name>
    <name type="common">Geobacter uraniireducens</name>
    <dbReference type="NCBI Taxonomy" id="351605"/>
    <lineage>
        <taxon>Bacteria</taxon>
        <taxon>Pseudomonadati</taxon>
        <taxon>Thermodesulfobacteriota</taxon>
        <taxon>Desulfuromonadia</taxon>
        <taxon>Geobacterales</taxon>
        <taxon>Geobacteraceae</taxon>
        <taxon>Geotalea</taxon>
    </lineage>
</organism>
<evidence type="ECO:0000259" key="2">
    <source>
        <dbReference type="Pfam" id="PF13280"/>
    </source>
</evidence>
<dbReference type="OrthoDB" id="9787242at2"/>
<dbReference type="InterPro" id="IPR036390">
    <property type="entry name" value="WH_DNA-bd_sf"/>
</dbReference>
<dbReference type="InterPro" id="IPR051534">
    <property type="entry name" value="CBASS_pafABC_assoc_protein"/>
</dbReference>
<dbReference type="RefSeq" id="WP_011940335.1">
    <property type="nucleotide sequence ID" value="NC_009483.1"/>
</dbReference>
<dbReference type="PANTHER" id="PTHR34580">
    <property type="match status" value="1"/>
</dbReference>
<evidence type="ECO:0000313" key="3">
    <source>
        <dbReference type="EMBL" id="ABQ27676.1"/>
    </source>
</evidence>
<accession>A5G7A8</accession>
<dbReference type="InterPro" id="IPR036388">
    <property type="entry name" value="WH-like_DNA-bd_sf"/>
</dbReference>
<dbReference type="InterPro" id="IPR026881">
    <property type="entry name" value="WYL_dom"/>
</dbReference>
<dbReference type="AlphaFoldDB" id="A5G7A8"/>
<dbReference type="PANTHER" id="PTHR34580:SF3">
    <property type="entry name" value="PROTEIN PAFB"/>
    <property type="match status" value="1"/>
</dbReference>
<dbReference type="Gene3D" id="1.10.10.10">
    <property type="entry name" value="Winged helix-like DNA-binding domain superfamily/Winged helix DNA-binding domain"/>
    <property type="match status" value="1"/>
</dbReference>
<reference evidence="3 4" key="1">
    <citation type="submission" date="2007-05" db="EMBL/GenBank/DDBJ databases">
        <title>Complete sequence of Geobacter uraniireducens Rf4.</title>
        <authorList>
            <consortium name="US DOE Joint Genome Institute"/>
            <person name="Copeland A."/>
            <person name="Lucas S."/>
            <person name="Lapidus A."/>
            <person name="Barry K."/>
            <person name="Detter J.C."/>
            <person name="Glavina del Rio T."/>
            <person name="Hammon N."/>
            <person name="Israni S."/>
            <person name="Dalin E."/>
            <person name="Tice H."/>
            <person name="Pitluck S."/>
            <person name="Chertkov O."/>
            <person name="Brettin T."/>
            <person name="Bruce D."/>
            <person name="Han C."/>
            <person name="Schmutz J."/>
            <person name="Larimer F."/>
            <person name="Land M."/>
            <person name="Hauser L."/>
            <person name="Kyrpides N."/>
            <person name="Mikhailova N."/>
            <person name="Shelobolina E."/>
            <person name="Aklujkar M."/>
            <person name="Lovley D."/>
            <person name="Richardson P."/>
        </authorList>
    </citation>
    <scope>NUCLEOTIDE SEQUENCE [LARGE SCALE GENOMIC DNA]</scope>
    <source>
        <strain evidence="3 4">Rf4</strain>
    </source>
</reference>
<dbReference type="Pfam" id="PF08279">
    <property type="entry name" value="HTH_11"/>
    <property type="match status" value="1"/>
</dbReference>